<feature type="transmembrane region" description="Helical" evidence="6">
    <location>
        <begin position="4687"/>
        <end position="4708"/>
    </location>
</feature>
<dbReference type="Pfam" id="PF13385">
    <property type="entry name" value="Laminin_G_3"/>
    <property type="match status" value="5"/>
</dbReference>
<dbReference type="SMART" id="SM00261">
    <property type="entry name" value="FU"/>
    <property type="match status" value="10"/>
</dbReference>
<dbReference type="Gene3D" id="2.10.220.10">
    <property type="entry name" value="Hormone Receptor, Insulin-like Growth Factor Receptor 1, Chain A, domain 2"/>
    <property type="match status" value="6"/>
</dbReference>
<feature type="domain" description="TNFR-Cys" evidence="8">
    <location>
        <begin position="851"/>
        <end position="892"/>
    </location>
</feature>
<sequence length="4843" mass="521439">MLAYFWLPLLLIKVSGICYEECKSSDAFSCSRCLSINALDDSNSQSHLICNLWDSPECWMGWYNIKVDHEAIKIGFPSDQKEIYIKFSQETKSLSAEFWIHDKEKLKESDELSCLSSYFPDGWQSLGLLLKPRETENPLLIWLIGSFSENQNSFKGFIYIEIAIENFPSEISCVEIPDQAKNDCKNCEKSCAPWLLHDACAHKKRNLACGPYTYNSAITMDQCPTGITADSSCNCQIPGSEVFNIVLKNIEDPVTDSMNSIKVAVGSTGGTFYPTYDTYDPYPSEGRGYYFAGSKYMQLPPNNLDSGNSINFAPDFAISVWIYTHSSTSGNILVKKSSSSTSTYYLYYGLSGNTPYLTLNIGSSNNVEAKSGATAIGTSQWYNIGASVSYTVSVQSDVYFYINGAQVSTGIYSDYFNDNYSGYKIWIGADYDSSFSPTNSLIDTFIYSLRIWNTNADLTSYDYLTSGCTSSCGYCPPDGACLAAYGIDKYYDSGTSSWLTCDSACTSKGCVRNDKNCNLCATQYCKTCDNWSSCIDCISNANSATAPCTSCGTGYLWDTTNEVCSGCIFYCTACGSGTYLIAGGVCSSFCPLGYTANSGTNICDANTSTVALNLVISSLSGVITESANSLNVITGTSSTFYPGYETNDPKAAYKRGYYFDGSASLMHLAPYSSYTTPLLTLAPELTIQAWVNPSSDGTLISKVDSSFANIFTFSIVSSKPTIYINMKTNGQKTFTCENTITTSSWNHIGISMQLVSSGQNTELVCTVNGISDTASTDFGVDYFMDTASGFYSTIAALQTASSSYSTYYTGFIYKILIDNSYSSATSDYQTTSCSGGCSTCPAASSTCLIACPIGEYWTSSNYNSCSSCHSNCLAKGCRDDGPICNLCDDIICSVCSDYSAVCTTCLSNAALVSSQCTCNDSYYWDSTNQVCTPCQSSCATCDGGTSSDCLSCTGSYYLNGVCYTTCPNGYTGSGTSCVSSVSLILAYTFDKIQDTITDSAQSIVALTGNSNSFYPSYGTYDPLAAYDRGYYFSGSTYIQLPPYSGSATAQLYIGTDNTFCTWIWPTAPAGTIFSKQKNSASVDSYYTITLSGYYPMITLNVYKSGSGGSTITGSYVCPSAITNDRWYYIVIQTTYSSSAKKTYANCYIDSSTVSSSQFVAAGSLRDSQTNYLNDIGAAHTDQSTFGNFIRAFIYSIKLWKTIVSNPTTVDRLTSCTGQAGCTQCPGSATCLSLCTLSQYWDTTSSSCKSCHTNCYTKGCVRYDKSCNLCASQICYKCTDFTSCPTALDSCITNASPSPCACDSGYYFSTTKEECTKCPTGCAQCTDATHIGCSSCLTGYYKLSGLCRNYCPLGYSISGQTCSPNSPTLFFDLQLTKIQGVVYDSQSSIPAVTGTSSAFYPSFDSDDPYPAYLRGYHFDGTSSIMHLPSFSSYTTPNYVIAPQFTFTIWINPEASTGYLLSKHDSSNNYNEIFSVQLASSYPKMTIYLQLVNSKSMTCGNTVALNSWNHIGFKITINGSGNTLVTCYVNGVADSSATDMGFSYFDDITSNIAVTIGAKHVSAGYFSSYFTGFIYEITTDNAANSATSSILTSGCSSGCSVCPSSGTCIPNCPISKYWTGPSATGCTSCASSCATIGCVRTDNKCNLCNDQQCKICTDYTSSACTQCITNASTTSSCACSTGYTWDSTNEVCTACDSSCAACTAVGFMYCSSCASSYYSLNGACHPFCPTGYTAGSGTCTLSHSPAFEVKFYSVGIQAVVTDTSGDSVTVLTGNTMNFYPNYDSYDPYPIQNRGYYFRGQSIMSLPPYTATSTPLFLFGNEFTIAAWVSHSASGVLVSKQDSSSLTSYIKMTIASTPSLAIYLQQAGSVTHTCSNSLSSNWNLIEFTIDLQSNGDLNMLCRINAVADSSAETMGTGFYLDLTSSFKFLIGGQYVSSGTLGNYWTGILYELKFYNEYKSSCTDLTSSCTSGGFTCSKCPASTATCINTCAFNEWWDGSACQTCGCGSVPCVRADVVCNLCYDQQCNKCTDFIANTCTQCITNAGFSGTDCVCNTGYTWDSTTDTCASCEAHCSACNGVNYLDCTACASPYYWFHSICLSSCPTGYTTNNINHYCDVTNDLVLSYNFDTISGTVTDQSSFNIQMRGGSTTGFYPTYDSDDPWATYKRGYYFSATANSYVILSPFTEYNTPQLTLGSDFTIAIWIRPAADGTLIAKQGDSASVPISFVYEIVSSEPKLTVYFINLGATVTVDSSGTTLTLDTWSHISYTLNIQTSVGTEIISYINASPVKTYTESDDYFLDATSNYLFTIGAAWSDQTTRTNFYEGFIYELKIWNNIINTDTDWGITNSLCISNPTSCTYCPSAASICLPECNIGDYYDPTTPSCGTCKASCTTGCLNANYCNLCYDPVCSICTDFSSTSCTTCKTHATSTSGSCVCGNPYFFDTSSETCLVCTAGCQVCTTQIHNSCTQCMSNYYMTLGECLDFCPYGFTADSTNWLCNSGIGQIFAIDFTNKILGSLTDSVSGFKLVTGSSTSFYPTYDSDDPLAADVRGYYFNGASVVNINANSAGNTLTFPSKITFSMWVNPSSDGAIFSKQDQSTVDTSILLAIASGAMSVSITLTSGTTYSVSSSSTLTTSTWWHVAVQITILSDGNTAAAFILNGATDATVNAAVDYFIDNNGAFTIALGAEYVSAGTLGTFFTGFLYTLKIWQNVVTSYSSEMTTSGCSGCSVCLASTSCIVNCAYNEYWDGSACQSCSGCSSNTCVKGTTCNLCYDILCYTCTDYTSTGCTACVTNAQFSSGTGSTCECVAGYIYDSASQSCLQCPSLCSSCTSTVTTGCTTCASGAYMIQTVCMSFCPTGFTAGSGTCNGAVGLVFDAIFVKIQGTITDSVKGISITTGSSSAFYPTYDSDDPYPSQYRGYYFNGVNSVMNFVTNSNNNLQLVFSPKSTIGMWINPSQNSGTIFSKQDSSTATSYLDATINGSGYPVISIYVKGVGSATYTCGNALSTTAWNFFGFTVTISGLNSYIQCTVNSHQDSSQGDLGTGFFEDLQSSYTFTLGAQNTAPSTLGSYYKGFIFEMKVWSTSQSLTSEVWTSCSGCSVCPSTTKSCIVNCPISTYYSSGCLSCSGSCTKGCVRNSDCNLCNDSLCYKCTDFAASTCTQCITNASMNSMGVCQCIGSAFYDTASLSCTACFSNCASCTNKHNGDCSTCNSGYYINPEGKLCTSSCPIGYTASSGTCTANKASSLIVHYKFKKISNSVADLVSGKIAYMGSTSSYLGSFDSNDPYPILYLGLYFTGSSYVKLPPNSADSSSIQLGNTHSIFIWARPLSNTQNLYLFAKEGSGNIKAGLYIDKSTKVLTSKYRIYDDQTSSASTLSATATAISAWDVWHNFAVVVQRIGYATQAVVYVDGTSGTISSIANSFLDDLTSDTFTVGKSVSLTQSFKGYLYEIKIYNYAITPSTPTFACGCTACTSDNDCLTSCTYLQYYSGTCINCDASCTTGCVRNGNCKLNLDSLCGDSTLTGFTAAECTACVNLASGAGSQCSCAEHSTYDSSTDTCVCSTNYMQYLTQCTPCYYHLQASDISAAFTSTYQGILFTMSQAVQTSMPSACTSLFDSSSYNSLGVSPACAWATDMLSLTVTLGVNATVTTGPLVFKAMTLYTNTVICGALPSPVSVSVQSTYTKPNIVPIASLIAPIELYIECNDLSLDATSSSGGYNRPLQYKWTISASPDVPALDGYGSYSYTTEYIAISKANLIASSVNITLTVQNWLGFSASTTTSLSLIYGKGLKLIFDTSIKYVLKTSQSKSINVKAISGCQMSDQLLYEWKLTDSTGSVSESYLWGVQSIASTLFCPANTFAPGTYTFEVSVTDQMNSLTGKTQFSLTYVASDLIVTVSNPLITLKSSDNLSVSPTVTDPDNQQGTLSYSWTCSLNSNDCTSLISSPTSLSLSISGNTLQSGNYYIFTFTASKSTRSTSTAINVNVVSYTPATVTFSSIPKYVNYQENFVIWAYPVMTEDYTCLWTMTSGGTYTLMGSTDSTSIGLLANTLTPGATYEFLFSVTTSTVVSKFKISFTAIQPPSGGSFSVSPGQGTAYSTVFYLDAPSWSSSSSVFPLNYQFGFYNGTSEIPLNVKNESSFLYATLPYITPMTLFVKVYDNYGSYTLVSSTATISLGSSTTTSSLLSTAQSTLSNSYTDSSTLIMLVNSLNSFIISNSSSSASDIQTAASTSLTTISKIMSSLPTIDAQNSQTILNLLKGVTSSETTVLNDANRQTLFSTTTTLLGKIIKYNVKLTTSQIQTCTSTIAQAAGVNSTSVKDNPSVLASTNQVLTDLYVAGANSMSLGQTITSESTYVHATVQMLNPSDLTGYKTTSSSNYYGSFTFPTNASVIIDGVKSMLTIFIVYDNAKDNSAESYSRGVEFKIIEILPSGNITLTLNFSPSYANLTIPYYSTVNKGDTIQCVYYDNNAWSTSGCEYVSYTYPEVSCRCSHTSLFSAGMNLAIVTPNNTNVDAPSKDAWEGTFYYVCSLAGAYVIMAFIFIFIDSKEKKKLSNEKMSAIKLHNKIYKGTTNTELDNLVKPMNRNESIEIESDRPMFYKRSNENINETLPGSPENLGQVSYLNKKKIVPDIIVKSKEKNEELERGNPDYNLIAGSQKAKETSNDTYLKTPSNPLTAYYFISPFFFYMPFYSRLSRSTLLIFSLLLQAFFNGIFIALYESGISSSKDYEFTGIFQDIDYLHIIFAIFSPVFSNLLAIAIGWILIKRRIKIRTDMKEAAKQEKINRILRLAGYLLCLVVIGLVVVAAYWITQKVDGNGDMMWMVMIIISLLCDMALVQIIKVIVAYVQHKRETHL</sequence>
<feature type="transmembrane region" description="Helical" evidence="6">
    <location>
        <begin position="4774"/>
        <end position="4798"/>
    </location>
</feature>
<dbReference type="PROSITE" id="PS00652">
    <property type="entry name" value="TNFR_NGFR_1"/>
    <property type="match status" value="2"/>
</dbReference>
<feature type="signal peptide" evidence="7">
    <location>
        <begin position="1"/>
        <end position="16"/>
    </location>
</feature>
<dbReference type="SMART" id="SM00303">
    <property type="entry name" value="GPS"/>
    <property type="match status" value="1"/>
</dbReference>
<evidence type="ECO:0000256" key="4">
    <source>
        <dbReference type="ARBA" id="ARBA00023136"/>
    </source>
</evidence>
<feature type="chain" id="PRO_5043515901" description="TNFR-Cys domain-containing protein" evidence="7">
    <location>
        <begin position="17"/>
        <end position="4843"/>
    </location>
</feature>
<evidence type="ECO:0000256" key="5">
    <source>
        <dbReference type="ARBA" id="ARBA00023157"/>
    </source>
</evidence>
<proteinExistence type="predicted"/>
<dbReference type="PANTHER" id="PTHR23275">
    <property type="entry name" value="CABRIOLET.-RELATED"/>
    <property type="match status" value="1"/>
</dbReference>
<dbReference type="EMBL" id="CAJZBQ010000026">
    <property type="protein sequence ID" value="CAG9320645.1"/>
    <property type="molecule type" value="Genomic_DNA"/>
</dbReference>
<evidence type="ECO:0000256" key="1">
    <source>
        <dbReference type="ARBA" id="ARBA00004370"/>
    </source>
</evidence>
<evidence type="ECO:0000256" key="3">
    <source>
        <dbReference type="ARBA" id="ARBA00022989"/>
    </source>
</evidence>
<accession>A0AAU9J1B9</accession>
<dbReference type="InterPro" id="IPR001368">
    <property type="entry name" value="TNFR/NGFR_Cys_rich_reg"/>
</dbReference>
<reference evidence="9" key="1">
    <citation type="submission" date="2021-09" db="EMBL/GenBank/DDBJ databases">
        <authorList>
            <consortium name="AG Swart"/>
            <person name="Singh M."/>
            <person name="Singh A."/>
            <person name="Seah K."/>
            <person name="Emmerich C."/>
        </authorList>
    </citation>
    <scope>NUCLEOTIDE SEQUENCE</scope>
    <source>
        <strain evidence="9">ATCC30299</strain>
    </source>
</reference>
<evidence type="ECO:0000313" key="9">
    <source>
        <dbReference type="EMBL" id="CAG9320645.1"/>
    </source>
</evidence>
<feature type="transmembrane region" description="Helical" evidence="6">
    <location>
        <begin position="4514"/>
        <end position="4534"/>
    </location>
</feature>
<dbReference type="SMART" id="SM00181">
    <property type="entry name" value="EGF"/>
    <property type="match status" value="8"/>
</dbReference>
<feature type="transmembrane region" description="Helical" evidence="6">
    <location>
        <begin position="4728"/>
        <end position="4753"/>
    </location>
</feature>
<dbReference type="PANTHER" id="PTHR23275:SF100">
    <property type="entry name" value="EGF-LIKE DOMAIN-CONTAINING PROTEIN"/>
    <property type="match status" value="1"/>
</dbReference>
<evidence type="ECO:0000256" key="6">
    <source>
        <dbReference type="SAM" id="Phobius"/>
    </source>
</evidence>
<comment type="caution">
    <text evidence="9">The sequence shown here is derived from an EMBL/GenBank/DDBJ whole genome shotgun (WGS) entry which is preliminary data.</text>
</comment>
<comment type="subcellular location">
    <subcellularLocation>
        <location evidence="1">Membrane</location>
    </subcellularLocation>
</comment>
<dbReference type="InterPro" id="IPR009030">
    <property type="entry name" value="Growth_fac_rcpt_cys_sf"/>
</dbReference>
<keyword evidence="10" id="KW-1185">Reference proteome</keyword>
<keyword evidence="4 6" id="KW-0472">Membrane</keyword>
<dbReference type="Gene3D" id="2.60.120.200">
    <property type="match status" value="9"/>
</dbReference>
<dbReference type="InterPro" id="IPR000742">
    <property type="entry name" value="EGF"/>
</dbReference>
<dbReference type="InterPro" id="IPR052798">
    <property type="entry name" value="Giardia_VSA"/>
</dbReference>
<keyword evidence="3 6" id="KW-1133">Transmembrane helix</keyword>
<dbReference type="InterPro" id="IPR000203">
    <property type="entry name" value="GPS"/>
</dbReference>
<evidence type="ECO:0000256" key="2">
    <source>
        <dbReference type="ARBA" id="ARBA00022692"/>
    </source>
</evidence>
<feature type="domain" description="TNFR-Cys" evidence="8">
    <location>
        <begin position="3472"/>
        <end position="3511"/>
    </location>
</feature>
<dbReference type="Proteomes" id="UP001162131">
    <property type="component" value="Unassembled WGS sequence"/>
</dbReference>
<evidence type="ECO:0000256" key="7">
    <source>
        <dbReference type="SAM" id="SignalP"/>
    </source>
</evidence>
<dbReference type="InterPro" id="IPR013320">
    <property type="entry name" value="ConA-like_dom_sf"/>
</dbReference>
<dbReference type="GO" id="GO:0016020">
    <property type="term" value="C:membrane"/>
    <property type="evidence" value="ECO:0007669"/>
    <property type="project" value="UniProtKB-SubCell"/>
</dbReference>
<protein>
    <recommendedName>
        <fullName evidence="8">TNFR-Cys domain-containing protein</fullName>
    </recommendedName>
</protein>
<gene>
    <name evidence="9" type="ORF">BSTOLATCC_MIC27117</name>
</gene>
<keyword evidence="5" id="KW-1015">Disulfide bond</keyword>
<dbReference type="SUPFAM" id="SSF49899">
    <property type="entry name" value="Concanavalin A-like lectins/glucanases"/>
    <property type="match status" value="9"/>
</dbReference>
<keyword evidence="7" id="KW-0732">Signal</keyword>
<name>A0AAU9J1B9_9CILI</name>
<organism evidence="9 10">
    <name type="scientific">Blepharisma stoltei</name>
    <dbReference type="NCBI Taxonomy" id="1481888"/>
    <lineage>
        <taxon>Eukaryota</taxon>
        <taxon>Sar</taxon>
        <taxon>Alveolata</taxon>
        <taxon>Ciliophora</taxon>
        <taxon>Postciliodesmatophora</taxon>
        <taxon>Heterotrichea</taxon>
        <taxon>Heterotrichida</taxon>
        <taxon>Blepharismidae</taxon>
        <taxon>Blepharisma</taxon>
    </lineage>
</organism>
<dbReference type="CDD" id="cd00064">
    <property type="entry name" value="FU"/>
    <property type="match status" value="4"/>
</dbReference>
<evidence type="ECO:0000313" key="10">
    <source>
        <dbReference type="Proteomes" id="UP001162131"/>
    </source>
</evidence>
<keyword evidence="2 6" id="KW-0812">Transmembrane</keyword>
<dbReference type="InterPro" id="IPR006212">
    <property type="entry name" value="Furin_repeat"/>
</dbReference>
<dbReference type="SUPFAM" id="SSF57184">
    <property type="entry name" value="Growth factor receptor domain"/>
    <property type="match status" value="7"/>
</dbReference>
<evidence type="ECO:0000259" key="8">
    <source>
        <dbReference type="PROSITE" id="PS00652"/>
    </source>
</evidence>
<feature type="transmembrane region" description="Helical" evidence="6">
    <location>
        <begin position="4810"/>
        <end position="4835"/>
    </location>
</feature>